<dbReference type="RefSeq" id="WP_106502541.1">
    <property type="nucleotide sequence ID" value="NZ_PXXO01000005.1"/>
</dbReference>
<comment type="caution">
    <text evidence="2">The sequence shown here is derived from an EMBL/GenBank/DDBJ whole genome shotgun (WGS) entry which is preliminary data.</text>
</comment>
<dbReference type="OrthoDB" id="565101at2"/>
<dbReference type="EMBL" id="PXXO01000005">
    <property type="protein sequence ID" value="PSJ06023.1"/>
    <property type="molecule type" value="Genomic_DNA"/>
</dbReference>
<feature type="transmembrane region" description="Helical" evidence="1">
    <location>
        <begin position="12"/>
        <end position="32"/>
    </location>
</feature>
<name>A0A2P7MXR6_9CYAN</name>
<gene>
    <name evidence="2" type="ORF">C7K55_06235</name>
</gene>
<keyword evidence="1" id="KW-0812">Transmembrane</keyword>
<evidence type="ECO:0000313" key="3">
    <source>
        <dbReference type="Proteomes" id="UP000243002"/>
    </source>
</evidence>
<organism evidence="2 3">
    <name type="scientific">Cyanobium usitatum str. Tous</name>
    <dbReference type="NCBI Taxonomy" id="2116684"/>
    <lineage>
        <taxon>Bacteria</taxon>
        <taxon>Bacillati</taxon>
        <taxon>Cyanobacteriota</taxon>
        <taxon>Cyanophyceae</taxon>
        <taxon>Synechococcales</taxon>
        <taxon>Prochlorococcaceae</taxon>
        <taxon>Cyanobium</taxon>
    </lineage>
</organism>
<sequence>MARNPTNDFIQFIAGGSLFGGGIFLLANQVMASSALTYRGGGWGRYGGGGSMFPIGTPGMGLLMIPLGIGVCLLFTCAYKRWANLLVWGSVAALGVGVLNSIRLTFMPTTLWALATYIVMIAAGGGLMFRSLGGYDDKRDDDDDDKPGNGSD</sequence>
<proteinExistence type="predicted"/>
<feature type="transmembrane region" description="Helical" evidence="1">
    <location>
        <begin position="111"/>
        <end position="129"/>
    </location>
</feature>
<keyword evidence="1" id="KW-1133">Transmembrane helix</keyword>
<protein>
    <submittedName>
        <fullName evidence="2">Uncharacterized protein</fullName>
    </submittedName>
</protein>
<feature type="transmembrane region" description="Helical" evidence="1">
    <location>
        <begin position="52"/>
        <end position="75"/>
    </location>
</feature>
<evidence type="ECO:0000256" key="1">
    <source>
        <dbReference type="SAM" id="Phobius"/>
    </source>
</evidence>
<keyword evidence="1" id="KW-0472">Membrane</keyword>
<dbReference type="Proteomes" id="UP000243002">
    <property type="component" value="Unassembled WGS sequence"/>
</dbReference>
<dbReference type="AlphaFoldDB" id="A0A2P7MXR6"/>
<evidence type="ECO:0000313" key="2">
    <source>
        <dbReference type="EMBL" id="PSJ06023.1"/>
    </source>
</evidence>
<feature type="transmembrane region" description="Helical" evidence="1">
    <location>
        <begin position="82"/>
        <end position="99"/>
    </location>
</feature>
<reference evidence="2 3" key="1">
    <citation type="journal article" date="2018" name="Environ. Microbiol.">
        <title>Ecological and genomic features of two widespread freshwater picocyanobacteria.</title>
        <authorList>
            <person name="Cabello-Yeves P.J."/>
            <person name="Picazo A."/>
            <person name="Camacho A."/>
            <person name="Callieri C."/>
            <person name="Rosselli R."/>
            <person name="Roda-Garcia J.J."/>
            <person name="Coutinho F.H."/>
            <person name="Rodriguez-Valera F."/>
        </authorList>
    </citation>
    <scope>NUCLEOTIDE SEQUENCE [LARGE SCALE GENOMIC DNA]</scope>
    <source>
        <strain evidence="2 3">Tous</strain>
    </source>
</reference>
<keyword evidence="3" id="KW-1185">Reference proteome</keyword>
<accession>A0A2P7MXR6</accession>